<reference evidence="3 4" key="1">
    <citation type="submission" date="2017-11" db="EMBL/GenBank/DDBJ databases">
        <title>Draft genome sequence of Rhizobiales bacterium SY3-13.</title>
        <authorList>
            <person name="Sun C."/>
        </authorList>
    </citation>
    <scope>NUCLEOTIDE SEQUENCE [LARGE SCALE GENOMIC DNA]</scope>
    <source>
        <strain evidence="3 4">SY3-13</strain>
    </source>
</reference>
<gene>
    <name evidence="3" type="ORF">CVT23_00600</name>
</gene>
<keyword evidence="4" id="KW-1185">Reference proteome</keyword>
<evidence type="ECO:0000313" key="4">
    <source>
        <dbReference type="Proteomes" id="UP000229498"/>
    </source>
</evidence>
<accession>A0A2M9G7B0</accession>
<dbReference type="InterPro" id="IPR010127">
    <property type="entry name" value="Phasin_subfam-1"/>
</dbReference>
<dbReference type="OrthoDB" id="9812006at2"/>
<sequence>MPVPANPFADLTKTLSGFKWPAMDLNAFTEMQRRNFEALTRANQVAVDGFRALIERQAEIAQTSAAEAQSAIRNLAEGGKGPDFEAQLTTARGAMEKATADLRELQDIVARSQTEVFDIINTRMIEAVDEMRQPAAKD</sequence>
<feature type="domain" description="Phasin" evidence="2">
    <location>
        <begin position="27"/>
        <end position="124"/>
    </location>
</feature>
<dbReference type="Proteomes" id="UP000229498">
    <property type="component" value="Unassembled WGS sequence"/>
</dbReference>
<proteinExistence type="predicted"/>
<evidence type="ECO:0000256" key="1">
    <source>
        <dbReference type="SAM" id="Coils"/>
    </source>
</evidence>
<organism evidence="3 4">
    <name type="scientific">Minwuia thermotolerans</name>
    <dbReference type="NCBI Taxonomy" id="2056226"/>
    <lineage>
        <taxon>Bacteria</taxon>
        <taxon>Pseudomonadati</taxon>
        <taxon>Pseudomonadota</taxon>
        <taxon>Alphaproteobacteria</taxon>
        <taxon>Minwuiales</taxon>
        <taxon>Minwuiaceae</taxon>
        <taxon>Minwuia</taxon>
    </lineage>
</organism>
<evidence type="ECO:0000259" key="2">
    <source>
        <dbReference type="Pfam" id="PF09361"/>
    </source>
</evidence>
<name>A0A2M9G7B0_9PROT</name>
<dbReference type="RefSeq" id="WP_109794415.1">
    <property type="nucleotide sequence ID" value="NZ_PHIG01000004.1"/>
</dbReference>
<evidence type="ECO:0000313" key="3">
    <source>
        <dbReference type="EMBL" id="PJK31590.1"/>
    </source>
</evidence>
<keyword evidence="1" id="KW-0175">Coiled coil</keyword>
<dbReference type="NCBIfam" id="TIGR01841">
    <property type="entry name" value="phasin"/>
    <property type="match status" value="1"/>
</dbReference>
<feature type="coiled-coil region" evidence="1">
    <location>
        <begin position="88"/>
        <end position="115"/>
    </location>
</feature>
<dbReference type="AlphaFoldDB" id="A0A2M9G7B0"/>
<dbReference type="EMBL" id="PHIG01000004">
    <property type="protein sequence ID" value="PJK31590.1"/>
    <property type="molecule type" value="Genomic_DNA"/>
</dbReference>
<comment type="caution">
    <text evidence="3">The sequence shown here is derived from an EMBL/GenBank/DDBJ whole genome shotgun (WGS) entry which is preliminary data.</text>
</comment>
<dbReference type="InterPro" id="IPR018968">
    <property type="entry name" value="Phasin"/>
</dbReference>
<dbReference type="Pfam" id="PF09361">
    <property type="entry name" value="Phasin_2"/>
    <property type="match status" value="1"/>
</dbReference>
<protein>
    <submittedName>
        <fullName evidence="3">Phasin</fullName>
    </submittedName>
</protein>